<dbReference type="PANTHER" id="PTHR11109">
    <property type="entry name" value="GTP CYCLOHYDROLASE I"/>
    <property type="match status" value="1"/>
</dbReference>
<dbReference type="Gene3D" id="3.30.1130.10">
    <property type="match status" value="1"/>
</dbReference>
<keyword evidence="3 5" id="KW-0554">One-carbon metabolism</keyword>
<proteinExistence type="inferred from homology"/>
<dbReference type="GO" id="GO:0005737">
    <property type="term" value="C:cytoplasm"/>
    <property type="evidence" value="ECO:0007669"/>
    <property type="project" value="TreeGrafter"/>
</dbReference>
<dbReference type="InterPro" id="IPR020602">
    <property type="entry name" value="GTP_CycHdrlase_I_dom"/>
</dbReference>
<organism evidence="7">
    <name type="scientific">Blautia hansenii</name>
    <name type="common">Ruminococcus hansenii</name>
    <dbReference type="NCBI Taxonomy" id="1322"/>
    <lineage>
        <taxon>Bacteria</taxon>
        <taxon>Bacillati</taxon>
        <taxon>Bacillota</taxon>
        <taxon>Clostridia</taxon>
        <taxon>Lachnospirales</taxon>
        <taxon>Lachnospiraceae</taxon>
        <taxon>Blautia</taxon>
    </lineage>
</organism>
<dbReference type="InterPro" id="IPR043133">
    <property type="entry name" value="GTP-CH-I_C/QueF"/>
</dbReference>
<evidence type="ECO:0000256" key="3">
    <source>
        <dbReference type="ARBA" id="ARBA00022563"/>
    </source>
</evidence>
<comment type="catalytic activity">
    <reaction evidence="1 5">
        <text>GTP + H2O = 7,8-dihydroneopterin 3'-triphosphate + formate + H(+)</text>
        <dbReference type="Rhea" id="RHEA:17473"/>
        <dbReference type="ChEBI" id="CHEBI:15377"/>
        <dbReference type="ChEBI" id="CHEBI:15378"/>
        <dbReference type="ChEBI" id="CHEBI:15740"/>
        <dbReference type="ChEBI" id="CHEBI:37565"/>
        <dbReference type="ChEBI" id="CHEBI:58462"/>
        <dbReference type="EC" id="3.5.4.16"/>
    </reaction>
</comment>
<dbReference type="EC" id="3.5.4.16" evidence="5"/>
<dbReference type="GO" id="GO:0046654">
    <property type="term" value="P:tetrahydrofolate biosynthetic process"/>
    <property type="evidence" value="ECO:0007669"/>
    <property type="project" value="UniProtKB-UniRule"/>
</dbReference>
<evidence type="ECO:0000313" key="7">
    <source>
        <dbReference type="EMBL" id="VYT29182.1"/>
    </source>
</evidence>
<feature type="domain" description="GTP cyclohydrolase I" evidence="6">
    <location>
        <begin position="6"/>
        <end position="182"/>
    </location>
</feature>
<keyword evidence="5" id="KW-0547">Nucleotide-binding</keyword>
<dbReference type="FunFam" id="3.30.1130.10:FF:000001">
    <property type="entry name" value="GTP cyclohydrolase 1"/>
    <property type="match status" value="1"/>
</dbReference>
<dbReference type="NCBIfam" id="NF006826">
    <property type="entry name" value="PRK09347.1-3"/>
    <property type="match status" value="1"/>
</dbReference>
<comment type="subunit">
    <text evidence="5">Homopolymer.</text>
</comment>
<dbReference type="RefSeq" id="WP_004222052.1">
    <property type="nucleotide sequence ID" value="NZ_CACRSY010000016.1"/>
</dbReference>
<protein>
    <recommendedName>
        <fullName evidence="5">GTP cyclohydrolase 1</fullName>
        <ecNumber evidence="5">3.5.4.16</ecNumber>
    </recommendedName>
    <alternativeName>
        <fullName evidence="5">GTP cyclohydrolase I</fullName>
        <shortName evidence="5">GTP-CH-I</shortName>
    </alternativeName>
</protein>
<feature type="binding site" evidence="5">
    <location>
        <position position="75"/>
    </location>
    <ligand>
        <name>Zn(2+)</name>
        <dbReference type="ChEBI" id="CHEBI:29105"/>
    </ligand>
</feature>
<dbReference type="HAMAP" id="MF_00223">
    <property type="entry name" value="FolE"/>
    <property type="match status" value="1"/>
</dbReference>
<keyword evidence="5" id="KW-0342">GTP-binding</keyword>
<accession>A0A6N2VJT5</accession>
<dbReference type="InterPro" id="IPR018234">
    <property type="entry name" value="GTP_CycHdrlase_I_CS"/>
</dbReference>
<dbReference type="PANTHER" id="PTHR11109:SF7">
    <property type="entry name" value="GTP CYCLOHYDROLASE 1"/>
    <property type="match status" value="1"/>
</dbReference>
<dbReference type="Pfam" id="PF01227">
    <property type="entry name" value="GTP_cyclohydroI"/>
    <property type="match status" value="1"/>
</dbReference>
<dbReference type="GO" id="GO:0005525">
    <property type="term" value="F:GTP binding"/>
    <property type="evidence" value="ECO:0007669"/>
    <property type="project" value="UniProtKB-KW"/>
</dbReference>
<keyword evidence="5" id="KW-0479">Metal-binding</keyword>
<dbReference type="PROSITE" id="PS00860">
    <property type="entry name" value="GTP_CYCLOHYDROL_1_2"/>
    <property type="match status" value="1"/>
</dbReference>
<dbReference type="AlphaFoldDB" id="A0A6N2VJT5"/>
<evidence type="ECO:0000256" key="2">
    <source>
        <dbReference type="ARBA" id="ARBA00005080"/>
    </source>
</evidence>
<dbReference type="Gene3D" id="1.10.286.10">
    <property type="match status" value="1"/>
</dbReference>
<feature type="binding site" evidence="5">
    <location>
        <position position="146"/>
    </location>
    <ligand>
        <name>Zn(2+)</name>
        <dbReference type="ChEBI" id="CHEBI:29105"/>
    </ligand>
</feature>
<dbReference type="NCBIfam" id="NF006825">
    <property type="entry name" value="PRK09347.1-2"/>
    <property type="match status" value="1"/>
</dbReference>
<keyword evidence="4 5" id="KW-0378">Hydrolase</keyword>
<comment type="pathway">
    <text evidence="2 5">Cofactor biosynthesis; 7,8-dihydroneopterin triphosphate biosynthesis; 7,8-dihydroneopterin triphosphate from GTP: step 1/1.</text>
</comment>
<dbReference type="UniPathway" id="UPA00848">
    <property type="reaction ID" value="UER00151"/>
</dbReference>
<gene>
    <name evidence="5 7" type="primary">folE</name>
    <name evidence="7" type="ORF">BHLFYP23_01071</name>
</gene>
<dbReference type="NCBIfam" id="TIGR00063">
    <property type="entry name" value="folE"/>
    <property type="match status" value="1"/>
</dbReference>
<feature type="binding site" evidence="5">
    <location>
        <position position="78"/>
    </location>
    <ligand>
        <name>Zn(2+)</name>
        <dbReference type="ChEBI" id="CHEBI:29105"/>
    </ligand>
</feature>
<dbReference type="EMBL" id="CACRSY010000016">
    <property type="protein sequence ID" value="VYT29182.1"/>
    <property type="molecule type" value="Genomic_DNA"/>
</dbReference>
<dbReference type="SUPFAM" id="SSF55620">
    <property type="entry name" value="Tetrahydrobiopterin biosynthesis enzymes-like"/>
    <property type="match status" value="1"/>
</dbReference>
<dbReference type="FunFam" id="1.10.286.10:FF:000001">
    <property type="entry name" value="GTP cyclohydrolase 1"/>
    <property type="match status" value="1"/>
</dbReference>
<evidence type="ECO:0000256" key="1">
    <source>
        <dbReference type="ARBA" id="ARBA00001052"/>
    </source>
</evidence>
<keyword evidence="5" id="KW-0862">Zinc</keyword>
<reference evidence="7" key="1">
    <citation type="submission" date="2019-11" db="EMBL/GenBank/DDBJ databases">
        <authorList>
            <person name="Feng L."/>
        </authorList>
    </citation>
    <scope>NUCLEOTIDE SEQUENCE</scope>
    <source>
        <strain evidence="7">BhanseniiLFYP23</strain>
    </source>
</reference>
<dbReference type="GO" id="GO:0003934">
    <property type="term" value="F:GTP cyclohydrolase I activity"/>
    <property type="evidence" value="ECO:0007669"/>
    <property type="project" value="UniProtKB-UniRule"/>
</dbReference>
<name>A0A6N2VJT5_BLAHA</name>
<evidence type="ECO:0000256" key="4">
    <source>
        <dbReference type="ARBA" id="ARBA00022801"/>
    </source>
</evidence>
<sequence>MDKKKIEEGVRLILEGIGEDINREGLLETPDRIARMYEELAAGYTDNASEHLKKRFHVDNNDMVMEKDIPFYSFCEHHMLPFYGKAAVAYIPNGEVVGLSKIARTLEVFAKRFQLQERLTAQIADVFMEELKPYGVMVLIEAEHMCMTMRGIKKPGAKTVTVVTRGVFNEDEKLQNQFYRMLESR</sequence>
<dbReference type="GO" id="GO:0008270">
    <property type="term" value="F:zinc ion binding"/>
    <property type="evidence" value="ECO:0007669"/>
    <property type="project" value="UniProtKB-UniRule"/>
</dbReference>
<dbReference type="PROSITE" id="PS00859">
    <property type="entry name" value="GTP_CYCLOHYDROL_1_1"/>
    <property type="match status" value="1"/>
</dbReference>
<evidence type="ECO:0000259" key="6">
    <source>
        <dbReference type="Pfam" id="PF01227"/>
    </source>
</evidence>
<evidence type="ECO:0000256" key="5">
    <source>
        <dbReference type="HAMAP-Rule" id="MF_00223"/>
    </source>
</evidence>
<comment type="similarity">
    <text evidence="5">Belongs to the GTP cyclohydrolase I family.</text>
</comment>
<dbReference type="InterPro" id="IPR043134">
    <property type="entry name" value="GTP-CH-I_N"/>
</dbReference>
<dbReference type="GO" id="GO:0006729">
    <property type="term" value="P:tetrahydrobiopterin biosynthetic process"/>
    <property type="evidence" value="ECO:0007669"/>
    <property type="project" value="TreeGrafter"/>
</dbReference>
<dbReference type="InterPro" id="IPR001474">
    <property type="entry name" value="GTP_CycHdrlase_I"/>
</dbReference>
<dbReference type="GO" id="GO:0006730">
    <property type="term" value="P:one-carbon metabolic process"/>
    <property type="evidence" value="ECO:0007669"/>
    <property type="project" value="UniProtKB-UniRule"/>
</dbReference>